<keyword evidence="3" id="KW-1185">Reference proteome</keyword>
<sequence>MHSMLRERNSKLQRKPYTTTDGGNNHDREEGGSITLSPPPSHRLGSKTGAGSWETIKQQKHGVRALLQSK</sequence>
<dbReference type="AlphaFoldDB" id="A0A4Z2G548"/>
<evidence type="ECO:0000313" key="3">
    <source>
        <dbReference type="Proteomes" id="UP000314294"/>
    </source>
</evidence>
<dbReference type="Proteomes" id="UP000314294">
    <property type="component" value="Unassembled WGS sequence"/>
</dbReference>
<feature type="compositionally biased region" description="Basic and acidic residues" evidence="1">
    <location>
        <begin position="1"/>
        <end position="10"/>
    </location>
</feature>
<comment type="caution">
    <text evidence="2">The sequence shown here is derived from an EMBL/GenBank/DDBJ whole genome shotgun (WGS) entry which is preliminary data.</text>
</comment>
<gene>
    <name evidence="2" type="ORF">EYF80_041440</name>
</gene>
<name>A0A4Z2G548_9TELE</name>
<organism evidence="2 3">
    <name type="scientific">Liparis tanakae</name>
    <name type="common">Tanaka's snailfish</name>
    <dbReference type="NCBI Taxonomy" id="230148"/>
    <lineage>
        <taxon>Eukaryota</taxon>
        <taxon>Metazoa</taxon>
        <taxon>Chordata</taxon>
        <taxon>Craniata</taxon>
        <taxon>Vertebrata</taxon>
        <taxon>Euteleostomi</taxon>
        <taxon>Actinopterygii</taxon>
        <taxon>Neopterygii</taxon>
        <taxon>Teleostei</taxon>
        <taxon>Neoteleostei</taxon>
        <taxon>Acanthomorphata</taxon>
        <taxon>Eupercaria</taxon>
        <taxon>Perciformes</taxon>
        <taxon>Cottioidei</taxon>
        <taxon>Cottales</taxon>
        <taxon>Liparidae</taxon>
        <taxon>Liparis</taxon>
    </lineage>
</organism>
<accession>A0A4Z2G548</accession>
<reference evidence="2 3" key="1">
    <citation type="submission" date="2019-03" db="EMBL/GenBank/DDBJ databases">
        <title>First draft genome of Liparis tanakae, snailfish: a comprehensive survey of snailfish specific genes.</title>
        <authorList>
            <person name="Kim W."/>
            <person name="Song I."/>
            <person name="Jeong J.-H."/>
            <person name="Kim D."/>
            <person name="Kim S."/>
            <person name="Ryu S."/>
            <person name="Song J.Y."/>
            <person name="Lee S.K."/>
        </authorList>
    </citation>
    <scope>NUCLEOTIDE SEQUENCE [LARGE SCALE GENOMIC DNA]</scope>
    <source>
        <tissue evidence="2">Muscle</tissue>
    </source>
</reference>
<protein>
    <submittedName>
        <fullName evidence="2">Uncharacterized protein</fullName>
    </submittedName>
</protein>
<evidence type="ECO:0000313" key="2">
    <source>
        <dbReference type="EMBL" id="TNN48361.1"/>
    </source>
</evidence>
<feature type="region of interest" description="Disordered" evidence="1">
    <location>
        <begin position="1"/>
        <end position="70"/>
    </location>
</feature>
<proteinExistence type="predicted"/>
<dbReference type="EMBL" id="SRLO01000700">
    <property type="protein sequence ID" value="TNN48361.1"/>
    <property type="molecule type" value="Genomic_DNA"/>
</dbReference>
<evidence type="ECO:0000256" key="1">
    <source>
        <dbReference type="SAM" id="MobiDB-lite"/>
    </source>
</evidence>